<evidence type="ECO:0000256" key="2">
    <source>
        <dbReference type="SAM" id="Phobius"/>
    </source>
</evidence>
<keyword evidence="2" id="KW-0472">Membrane</keyword>
<proteinExistence type="predicted"/>
<accession>A0A9K3KRU7</accession>
<gene>
    <name evidence="3" type="ORF">IV203_016834</name>
</gene>
<feature type="compositionally biased region" description="Basic and acidic residues" evidence="1">
    <location>
        <begin position="1"/>
        <end position="15"/>
    </location>
</feature>
<sequence length="98" mass="10446">MSTETRDHNNKKNEDTAASALEPPPQDDTFAMLVVAGMVASAAGFSAFTRHGGPLLRQLNKVSEIQGIRPRASSTTKMNGTPKQTDASAAKQAKDDIF</sequence>
<evidence type="ECO:0008006" key="5">
    <source>
        <dbReference type="Google" id="ProtNLM"/>
    </source>
</evidence>
<reference evidence="3" key="1">
    <citation type="journal article" date="2021" name="Sci. Rep.">
        <title>Diploid genomic architecture of Nitzschia inconspicua, an elite biomass production diatom.</title>
        <authorList>
            <person name="Oliver A."/>
            <person name="Podell S."/>
            <person name="Pinowska A."/>
            <person name="Traller J.C."/>
            <person name="Smith S.R."/>
            <person name="McClure R."/>
            <person name="Beliaev A."/>
            <person name="Bohutskyi P."/>
            <person name="Hill E.A."/>
            <person name="Rabines A."/>
            <person name="Zheng H."/>
            <person name="Allen L.Z."/>
            <person name="Kuo A."/>
            <person name="Grigoriev I.V."/>
            <person name="Allen A.E."/>
            <person name="Hazlebeck D."/>
            <person name="Allen E.E."/>
        </authorList>
    </citation>
    <scope>NUCLEOTIDE SEQUENCE</scope>
    <source>
        <strain evidence="3">Hildebrandi</strain>
    </source>
</reference>
<organism evidence="3 4">
    <name type="scientific">Nitzschia inconspicua</name>
    <dbReference type="NCBI Taxonomy" id="303405"/>
    <lineage>
        <taxon>Eukaryota</taxon>
        <taxon>Sar</taxon>
        <taxon>Stramenopiles</taxon>
        <taxon>Ochrophyta</taxon>
        <taxon>Bacillariophyta</taxon>
        <taxon>Bacillariophyceae</taxon>
        <taxon>Bacillariophycidae</taxon>
        <taxon>Bacillariales</taxon>
        <taxon>Bacillariaceae</taxon>
        <taxon>Nitzschia</taxon>
    </lineage>
</organism>
<keyword evidence="4" id="KW-1185">Reference proteome</keyword>
<name>A0A9K3KRU7_9STRA</name>
<comment type="caution">
    <text evidence="3">The sequence shown here is derived from an EMBL/GenBank/DDBJ whole genome shotgun (WGS) entry which is preliminary data.</text>
</comment>
<dbReference type="Proteomes" id="UP000693970">
    <property type="component" value="Unassembled WGS sequence"/>
</dbReference>
<evidence type="ECO:0000256" key="1">
    <source>
        <dbReference type="SAM" id="MobiDB-lite"/>
    </source>
</evidence>
<dbReference type="EMBL" id="JAGRRH010000020">
    <property type="protein sequence ID" value="KAG7348129.1"/>
    <property type="molecule type" value="Genomic_DNA"/>
</dbReference>
<keyword evidence="2" id="KW-1133">Transmembrane helix</keyword>
<feature type="compositionally biased region" description="Polar residues" evidence="1">
    <location>
        <begin position="72"/>
        <end position="87"/>
    </location>
</feature>
<protein>
    <recommendedName>
        <fullName evidence="5">Transmembrane protein</fullName>
    </recommendedName>
</protein>
<keyword evidence="2" id="KW-0812">Transmembrane</keyword>
<dbReference type="AlphaFoldDB" id="A0A9K3KRU7"/>
<evidence type="ECO:0000313" key="4">
    <source>
        <dbReference type="Proteomes" id="UP000693970"/>
    </source>
</evidence>
<evidence type="ECO:0000313" key="3">
    <source>
        <dbReference type="EMBL" id="KAG7348129.1"/>
    </source>
</evidence>
<feature type="region of interest" description="Disordered" evidence="1">
    <location>
        <begin position="68"/>
        <end position="98"/>
    </location>
</feature>
<feature type="transmembrane region" description="Helical" evidence="2">
    <location>
        <begin position="29"/>
        <end position="48"/>
    </location>
</feature>
<feature type="region of interest" description="Disordered" evidence="1">
    <location>
        <begin position="1"/>
        <end position="26"/>
    </location>
</feature>
<reference evidence="3" key="2">
    <citation type="submission" date="2021-04" db="EMBL/GenBank/DDBJ databases">
        <authorList>
            <person name="Podell S."/>
        </authorList>
    </citation>
    <scope>NUCLEOTIDE SEQUENCE</scope>
    <source>
        <strain evidence="3">Hildebrandi</strain>
    </source>
</reference>